<organism evidence="3">
    <name type="scientific">Tanacetum cinerariifolium</name>
    <name type="common">Dalmatian daisy</name>
    <name type="synonym">Chrysanthemum cinerariifolium</name>
    <dbReference type="NCBI Taxonomy" id="118510"/>
    <lineage>
        <taxon>Eukaryota</taxon>
        <taxon>Viridiplantae</taxon>
        <taxon>Streptophyta</taxon>
        <taxon>Embryophyta</taxon>
        <taxon>Tracheophyta</taxon>
        <taxon>Spermatophyta</taxon>
        <taxon>Magnoliopsida</taxon>
        <taxon>eudicotyledons</taxon>
        <taxon>Gunneridae</taxon>
        <taxon>Pentapetalae</taxon>
        <taxon>asterids</taxon>
        <taxon>campanulids</taxon>
        <taxon>Asterales</taxon>
        <taxon>Asteraceae</taxon>
        <taxon>Asteroideae</taxon>
        <taxon>Anthemideae</taxon>
        <taxon>Anthemidinae</taxon>
        <taxon>Tanacetum</taxon>
    </lineage>
</organism>
<evidence type="ECO:0000259" key="2">
    <source>
        <dbReference type="Pfam" id="PF13976"/>
    </source>
</evidence>
<dbReference type="InterPro" id="IPR025724">
    <property type="entry name" value="GAG-pre-integrase_dom"/>
</dbReference>
<feature type="domain" description="GAG-pre-integrase" evidence="2">
    <location>
        <begin position="93"/>
        <end position="164"/>
    </location>
</feature>
<feature type="compositionally biased region" description="Low complexity" evidence="1">
    <location>
        <begin position="169"/>
        <end position="197"/>
    </location>
</feature>
<dbReference type="Pfam" id="PF13976">
    <property type="entry name" value="gag_pre-integrs"/>
    <property type="match status" value="1"/>
</dbReference>
<dbReference type="AlphaFoldDB" id="A0A699JA39"/>
<protein>
    <submittedName>
        <fullName evidence="3">Integrase, catalytic region, zinc finger, CCHC-type, peptidase aspartic, catalytic</fullName>
    </submittedName>
</protein>
<accession>A0A699JA39</accession>
<gene>
    <name evidence="3" type="ORF">Tci_595002</name>
</gene>
<sequence>LKETLSKLKGKAIVNEAVTLHPIDPELLEIDVAPLAPKLRNNMTAHNDYLNHTQEETATLREIVKNERLLNPLNTSLDYAYGVDLLTDSQGNNLYTLSLQDMMASSPICLFSKASKTNSWLWHRYLSHLNFGAINHLARQGLVRGLPKLKFEKDHLCSACAMGKIQAESTSSPSSTSVDQDVPSPTKSQTTPKTQSSVIPQDVEEDTLDIEVAQMGNDSLFGVPILVLLNLHQRYRLIQLCNPITKFHNTIANGQRIIH</sequence>
<name>A0A699JA39_TANCI</name>
<dbReference type="EMBL" id="BKCJ010389312">
    <property type="protein sequence ID" value="GFA23030.1"/>
    <property type="molecule type" value="Genomic_DNA"/>
</dbReference>
<feature type="non-terminal residue" evidence="3">
    <location>
        <position position="1"/>
    </location>
</feature>
<feature type="region of interest" description="Disordered" evidence="1">
    <location>
        <begin position="168"/>
        <end position="201"/>
    </location>
</feature>
<reference evidence="3" key="1">
    <citation type="journal article" date="2019" name="Sci. Rep.">
        <title>Draft genome of Tanacetum cinerariifolium, the natural source of mosquito coil.</title>
        <authorList>
            <person name="Yamashiro T."/>
            <person name="Shiraishi A."/>
            <person name="Satake H."/>
            <person name="Nakayama K."/>
        </authorList>
    </citation>
    <scope>NUCLEOTIDE SEQUENCE</scope>
</reference>
<evidence type="ECO:0000256" key="1">
    <source>
        <dbReference type="SAM" id="MobiDB-lite"/>
    </source>
</evidence>
<proteinExistence type="predicted"/>
<comment type="caution">
    <text evidence="3">The sequence shown here is derived from an EMBL/GenBank/DDBJ whole genome shotgun (WGS) entry which is preliminary data.</text>
</comment>
<evidence type="ECO:0000313" key="3">
    <source>
        <dbReference type="EMBL" id="GFA23030.1"/>
    </source>
</evidence>